<evidence type="ECO:0000259" key="2">
    <source>
        <dbReference type="PROSITE" id="PS50164"/>
    </source>
</evidence>
<dbReference type="AlphaFoldDB" id="A0AAV8UNW9"/>
<protein>
    <recommendedName>
        <fullName evidence="2">GIY-YIG domain-containing protein</fullName>
    </recommendedName>
</protein>
<dbReference type="GO" id="GO:0009536">
    <property type="term" value="C:plastid"/>
    <property type="evidence" value="ECO:0007669"/>
    <property type="project" value="UniProtKB-ARBA"/>
</dbReference>
<name>A0AAV8UNW9_9RHOD</name>
<accession>A0AAV8UNW9</accession>
<dbReference type="SUPFAM" id="SSF117916">
    <property type="entry name" value="Fe-S cluster assembly (FSCA) domain-like"/>
    <property type="match status" value="2"/>
</dbReference>
<evidence type="ECO:0000256" key="1">
    <source>
        <dbReference type="ARBA" id="ARBA00006420"/>
    </source>
</evidence>
<evidence type="ECO:0000313" key="3">
    <source>
        <dbReference type="EMBL" id="KAJ8904154.1"/>
    </source>
</evidence>
<dbReference type="InterPro" id="IPR000305">
    <property type="entry name" value="GIY-YIG_endonuc"/>
</dbReference>
<evidence type="ECO:0000313" key="4">
    <source>
        <dbReference type="Proteomes" id="UP001157974"/>
    </source>
</evidence>
<dbReference type="GO" id="GO:0005506">
    <property type="term" value="F:iron ion binding"/>
    <property type="evidence" value="ECO:0007669"/>
    <property type="project" value="InterPro"/>
</dbReference>
<reference evidence="3 4" key="1">
    <citation type="journal article" date="2023" name="Nat. Commun.">
        <title>Origin of minicircular mitochondrial genomes in red algae.</title>
        <authorList>
            <person name="Lee Y."/>
            <person name="Cho C.H."/>
            <person name="Lee Y.M."/>
            <person name="Park S.I."/>
            <person name="Yang J.H."/>
            <person name="West J.A."/>
            <person name="Bhattacharya D."/>
            <person name="Yoon H.S."/>
        </authorList>
    </citation>
    <scope>NUCLEOTIDE SEQUENCE [LARGE SCALE GENOMIC DNA]</scope>
    <source>
        <strain evidence="3 4">CCMP1338</strain>
        <tissue evidence="3">Whole cell</tissue>
    </source>
</reference>
<dbReference type="PANTHER" id="PTHR11178">
    <property type="entry name" value="IRON-SULFUR CLUSTER SCAFFOLD PROTEIN NFU-RELATED"/>
    <property type="match status" value="1"/>
</dbReference>
<proteinExistence type="inferred from homology"/>
<dbReference type="InterPro" id="IPR001075">
    <property type="entry name" value="NIF_FeS_clus_asmbl_NifU_C"/>
</dbReference>
<dbReference type="GO" id="GO:0051536">
    <property type="term" value="F:iron-sulfur cluster binding"/>
    <property type="evidence" value="ECO:0007669"/>
    <property type="project" value="InterPro"/>
</dbReference>
<dbReference type="EMBL" id="JAMWBK010000006">
    <property type="protein sequence ID" value="KAJ8904154.1"/>
    <property type="molecule type" value="Genomic_DNA"/>
</dbReference>
<feature type="domain" description="GIY-YIG" evidence="2">
    <location>
        <begin position="88"/>
        <end position="162"/>
    </location>
</feature>
<organism evidence="3 4">
    <name type="scientific">Rhodosorus marinus</name>
    <dbReference type="NCBI Taxonomy" id="101924"/>
    <lineage>
        <taxon>Eukaryota</taxon>
        <taxon>Rhodophyta</taxon>
        <taxon>Stylonematophyceae</taxon>
        <taxon>Stylonematales</taxon>
        <taxon>Stylonemataceae</taxon>
        <taxon>Rhodosorus</taxon>
    </lineage>
</organism>
<sequence>MFGFVGLGGSACGSRNRKLAICRQVVPRAPLDDGSVPEGHRGLHDALYSGGAEAEHGSGSDVRQQAISFEQEEVYEYEEAVQMMAGAKVAGVYAVQDTDYEVMFVGITRDVKASLRAHRTALGEDKTRYVQIESVGFPSRDEMESIRNEWIEDLGEVPPGNGTDNALWISSLKQASKTGMTSDEQKEYATKKSKLQKAMAVIEEDEPLNSDSMRRAVEDDDWSAAVDEQTKETIAAEPESVIVSPFAKESATVDTTAAVKELNMENCNLVLDEVRPYLVADGGNVRVLKVDDGDVQVLLEGACGSCPSSTTTMKLGIEKVLQENFVDFKSVSAVSDVADALGSELTVELCDHVLEQVRPAIVGLGGVVKVLKAEDETIELQYTGPEKLAYGIELMLRDKFPNVKEIEFKG</sequence>
<dbReference type="FunFam" id="3.30.300.130:FF:000003">
    <property type="entry name" value="NifU-like protein 3, chloroplastic"/>
    <property type="match status" value="1"/>
</dbReference>
<dbReference type="Proteomes" id="UP001157974">
    <property type="component" value="Unassembled WGS sequence"/>
</dbReference>
<dbReference type="Gene3D" id="3.30.300.130">
    <property type="entry name" value="Fe-S cluster assembly (FSCA)"/>
    <property type="match status" value="2"/>
</dbReference>
<dbReference type="InterPro" id="IPR034904">
    <property type="entry name" value="FSCA_dom_sf"/>
</dbReference>
<gene>
    <name evidence="3" type="ORF">NDN08_000681</name>
</gene>
<dbReference type="GO" id="GO:0005739">
    <property type="term" value="C:mitochondrion"/>
    <property type="evidence" value="ECO:0007669"/>
    <property type="project" value="TreeGrafter"/>
</dbReference>
<dbReference type="Pfam" id="PF01106">
    <property type="entry name" value="NifU"/>
    <property type="match status" value="1"/>
</dbReference>
<comment type="caution">
    <text evidence="3">The sequence shown here is derived from an EMBL/GenBank/DDBJ whole genome shotgun (WGS) entry which is preliminary data.</text>
</comment>
<dbReference type="GO" id="GO:0016226">
    <property type="term" value="P:iron-sulfur cluster assembly"/>
    <property type="evidence" value="ECO:0007669"/>
    <property type="project" value="InterPro"/>
</dbReference>
<keyword evidence="4" id="KW-1185">Reference proteome</keyword>
<comment type="similarity">
    <text evidence="1">Belongs to the NifU family.</text>
</comment>
<dbReference type="GO" id="GO:0005198">
    <property type="term" value="F:structural molecule activity"/>
    <property type="evidence" value="ECO:0007669"/>
    <property type="project" value="UniProtKB-ARBA"/>
</dbReference>
<dbReference type="PANTHER" id="PTHR11178:SF15">
    <property type="entry name" value="NIFU-LIKE PROTEIN 1, CHLOROPLASTIC"/>
    <property type="match status" value="1"/>
</dbReference>
<dbReference type="PROSITE" id="PS50164">
    <property type="entry name" value="GIY_YIG"/>
    <property type="match status" value="1"/>
</dbReference>